<feature type="region of interest" description="Disordered" evidence="1">
    <location>
        <begin position="131"/>
        <end position="188"/>
    </location>
</feature>
<gene>
    <name evidence="2" type="ORF">PVAP13_7NG310124</name>
</gene>
<keyword evidence="3" id="KW-1185">Reference proteome</keyword>
<dbReference type="EMBL" id="CM029050">
    <property type="protein sequence ID" value="KAG2568334.1"/>
    <property type="molecule type" value="Genomic_DNA"/>
</dbReference>
<dbReference type="Proteomes" id="UP000823388">
    <property type="component" value="Chromosome 7N"/>
</dbReference>
<evidence type="ECO:0000256" key="1">
    <source>
        <dbReference type="SAM" id="MobiDB-lite"/>
    </source>
</evidence>
<accession>A0A8T0QDM3</accession>
<evidence type="ECO:0000313" key="2">
    <source>
        <dbReference type="EMBL" id="KAG2568334.1"/>
    </source>
</evidence>
<name>A0A8T0QDM3_PANVG</name>
<sequence>MAAELARPPARWCGVGSLATAQLVCPRHQGRRDEGRPAGKMAGGCGGRGSGSAEEGALREGSSAAGHRGRELAGLRERLGPAVRRVAPPVRRSPRRLRHRSRGPPPPPLAVAVPCALAGPHACSAARVTHRRAQPRAQLEGPRRGAVVRGHRLRGPPPPLSRDAWGQRREKREGLCPPNINNHFSPPRMDRVTGLEFLFPKSSRPGHRAPLSLAGTPHRMSASQRCSTVGFVKRELLPR</sequence>
<feature type="compositionally biased region" description="Basic and acidic residues" evidence="1">
    <location>
        <begin position="165"/>
        <end position="174"/>
    </location>
</feature>
<evidence type="ECO:0000313" key="3">
    <source>
        <dbReference type="Proteomes" id="UP000823388"/>
    </source>
</evidence>
<protein>
    <submittedName>
        <fullName evidence="2">Uncharacterized protein</fullName>
    </submittedName>
</protein>
<proteinExistence type="predicted"/>
<dbReference type="AlphaFoldDB" id="A0A8T0QDM3"/>
<feature type="region of interest" description="Disordered" evidence="1">
    <location>
        <begin position="26"/>
        <end position="73"/>
    </location>
</feature>
<comment type="caution">
    <text evidence="2">The sequence shown here is derived from an EMBL/GenBank/DDBJ whole genome shotgun (WGS) entry which is preliminary data.</text>
</comment>
<reference evidence="2" key="1">
    <citation type="submission" date="2020-05" db="EMBL/GenBank/DDBJ databases">
        <title>WGS assembly of Panicum virgatum.</title>
        <authorList>
            <person name="Lovell J.T."/>
            <person name="Jenkins J."/>
            <person name="Shu S."/>
            <person name="Juenger T.E."/>
            <person name="Schmutz J."/>
        </authorList>
    </citation>
    <scope>NUCLEOTIDE SEQUENCE</scope>
    <source>
        <strain evidence="2">AP13</strain>
    </source>
</reference>
<feature type="compositionally biased region" description="Gly residues" evidence="1">
    <location>
        <begin position="41"/>
        <end position="50"/>
    </location>
</feature>
<organism evidence="2 3">
    <name type="scientific">Panicum virgatum</name>
    <name type="common">Blackwell switchgrass</name>
    <dbReference type="NCBI Taxonomy" id="38727"/>
    <lineage>
        <taxon>Eukaryota</taxon>
        <taxon>Viridiplantae</taxon>
        <taxon>Streptophyta</taxon>
        <taxon>Embryophyta</taxon>
        <taxon>Tracheophyta</taxon>
        <taxon>Spermatophyta</taxon>
        <taxon>Magnoliopsida</taxon>
        <taxon>Liliopsida</taxon>
        <taxon>Poales</taxon>
        <taxon>Poaceae</taxon>
        <taxon>PACMAD clade</taxon>
        <taxon>Panicoideae</taxon>
        <taxon>Panicodae</taxon>
        <taxon>Paniceae</taxon>
        <taxon>Panicinae</taxon>
        <taxon>Panicum</taxon>
        <taxon>Panicum sect. Hiantes</taxon>
    </lineage>
</organism>